<evidence type="ECO:0000313" key="1">
    <source>
        <dbReference type="EMBL" id="TMN77516.1"/>
    </source>
</evidence>
<dbReference type="AlphaFoldDB" id="A0AAQ2ETU1"/>
<reference evidence="1 2" key="1">
    <citation type="submission" date="2017-12" db="EMBL/GenBank/DDBJ databases">
        <authorList>
            <person name="Paulsen S."/>
            <person name="Gram L.K."/>
        </authorList>
    </citation>
    <scope>NUCLEOTIDE SEQUENCE [LARGE SCALE GENOMIC DNA]</scope>
    <source>
        <strain evidence="1 2">S1607</strain>
    </source>
</reference>
<dbReference type="EMBL" id="PNEL01000024">
    <property type="protein sequence ID" value="TMN77516.1"/>
    <property type="molecule type" value="Genomic_DNA"/>
</dbReference>
<reference evidence="2" key="2">
    <citation type="submission" date="2019-06" db="EMBL/GenBank/DDBJ databases">
        <title>Co-occurence of chitin degradation, pigmentation and bioactivity in marine Pseudoalteromonas.</title>
        <authorList>
            <person name="Sonnenschein E.C."/>
            <person name="Bech P.K."/>
        </authorList>
    </citation>
    <scope>NUCLEOTIDE SEQUENCE [LARGE SCALE GENOMIC DNA]</scope>
    <source>
        <strain evidence="2">S1607</strain>
    </source>
</reference>
<organism evidence="1 2">
    <name type="scientific">Pseudoalteromonas piscicida</name>
    <dbReference type="NCBI Taxonomy" id="43662"/>
    <lineage>
        <taxon>Bacteria</taxon>
        <taxon>Pseudomonadati</taxon>
        <taxon>Pseudomonadota</taxon>
        <taxon>Gammaproteobacteria</taxon>
        <taxon>Alteromonadales</taxon>
        <taxon>Pseudoalteromonadaceae</taxon>
        <taxon>Pseudoalteromonas</taxon>
    </lineage>
</organism>
<sequence length="62" mass="6775">MANICVTVENDASGYDVMLISKDAESSRYIPAPLATFSCKPQDRFGVLSNYPSVARIVGLEY</sequence>
<accession>A0AAQ2ETU1</accession>
<protein>
    <submittedName>
        <fullName evidence="1">Uncharacterized protein</fullName>
    </submittedName>
</protein>
<dbReference type="Proteomes" id="UP000305423">
    <property type="component" value="Unassembled WGS sequence"/>
</dbReference>
<proteinExistence type="predicted"/>
<dbReference type="RefSeq" id="WP_045964444.1">
    <property type="nucleotide sequence ID" value="NZ_JXXW01000033.1"/>
</dbReference>
<gene>
    <name evidence="1" type="ORF">CWB74_10295</name>
</gene>
<evidence type="ECO:0000313" key="2">
    <source>
        <dbReference type="Proteomes" id="UP000305423"/>
    </source>
</evidence>
<name>A0AAQ2ETU1_PSEO7</name>
<comment type="caution">
    <text evidence="1">The sequence shown here is derived from an EMBL/GenBank/DDBJ whole genome shotgun (WGS) entry which is preliminary data.</text>
</comment>